<feature type="transmembrane region" description="Helical" evidence="1">
    <location>
        <begin position="20"/>
        <end position="41"/>
    </location>
</feature>
<dbReference type="InterPro" id="IPR036514">
    <property type="entry name" value="SGNH_hydro_sf"/>
</dbReference>
<protein>
    <recommendedName>
        <fullName evidence="4">GDSL-like Lipase/Acylhydrolase</fullName>
    </recommendedName>
</protein>
<evidence type="ECO:0000313" key="3">
    <source>
        <dbReference type="Proteomes" id="UP000319143"/>
    </source>
</evidence>
<dbReference type="EMBL" id="SJPV01000005">
    <property type="protein sequence ID" value="TWU37241.1"/>
    <property type="molecule type" value="Genomic_DNA"/>
</dbReference>
<dbReference type="Proteomes" id="UP000319143">
    <property type="component" value="Unassembled WGS sequence"/>
</dbReference>
<dbReference type="Gene3D" id="3.40.50.1110">
    <property type="entry name" value="SGNH hydrolase"/>
    <property type="match status" value="1"/>
</dbReference>
<dbReference type="OrthoDB" id="228932at2"/>
<gene>
    <name evidence="2" type="ORF">Poly41_33700</name>
</gene>
<name>A0A5C6DNK3_9BACT</name>
<dbReference type="PANTHER" id="PTHR30383:SF5">
    <property type="entry name" value="SGNH HYDROLASE-TYPE ESTERASE DOMAIN-CONTAINING PROTEIN"/>
    <property type="match status" value="1"/>
</dbReference>
<keyword evidence="1" id="KW-0812">Transmembrane</keyword>
<keyword evidence="3" id="KW-1185">Reference proteome</keyword>
<organism evidence="2 3">
    <name type="scientific">Novipirellula artificiosorum</name>
    <dbReference type="NCBI Taxonomy" id="2528016"/>
    <lineage>
        <taxon>Bacteria</taxon>
        <taxon>Pseudomonadati</taxon>
        <taxon>Planctomycetota</taxon>
        <taxon>Planctomycetia</taxon>
        <taxon>Pirellulales</taxon>
        <taxon>Pirellulaceae</taxon>
        <taxon>Novipirellula</taxon>
    </lineage>
</organism>
<dbReference type="SUPFAM" id="SSF52266">
    <property type="entry name" value="SGNH hydrolase"/>
    <property type="match status" value="1"/>
</dbReference>
<dbReference type="RefSeq" id="WP_146527553.1">
    <property type="nucleotide sequence ID" value="NZ_SJPV01000005.1"/>
</dbReference>
<proteinExistence type="predicted"/>
<dbReference type="AlphaFoldDB" id="A0A5C6DNK3"/>
<evidence type="ECO:0008006" key="4">
    <source>
        <dbReference type="Google" id="ProtNLM"/>
    </source>
</evidence>
<keyword evidence="1" id="KW-0472">Membrane</keyword>
<dbReference type="PANTHER" id="PTHR30383">
    <property type="entry name" value="THIOESTERASE 1/PROTEASE 1/LYSOPHOSPHOLIPASE L1"/>
    <property type="match status" value="1"/>
</dbReference>
<sequence length="491" mass="55283">MRSSSSAETHPRSRKRLFRIFAILVGVLPLLLIELSLRLAYPKSAEPIQDAVDNDPLVDLHQLRPLFEVDATGQRMSIPKERYNFFQPASFALQKTGKRLFVVGGSTVQGRPYATETSFAKFLELQLRVVDPDPPWEVINCGGVSYASYRVAAIVKEVLNYQPDGIIVYTGHNEFLEDRTYAPQRRVPRWAARLLASASHLRSVELASQWIHQDADPTSQPTQLAAEVQARLDKHNGLDAYHRDPAWHQQVVDHFELSLQRMIVACQAANVPLLFCVPASDVVKTPPFKVAFPGSLTEDQRSEQAALWKKACDTVRPIDQRLAACRSLLQLDPDHAGAAYMLGIDARSHGQADEAATWLLQARDHDVCPLRATSAMEQIVRQLVGVPNVSLLDTPELLAEPRTTRYADPKWFVDHVHPTVEGHQRIADELFRLLAALRWVEMDDDSLDSTKQDRDQAIIDHLGTLNESYFHRGRQRLKGLQQWAAGRALLD</sequence>
<dbReference type="GO" id="GO:0004622">
    <property type="term" value="F:phosphatidylcholine lysophospholipase activity"/>
    <property type="evidence" value="ECO:0007669"/>
    <property type="project" value="TreeGrafter"/>
</dbReference>
<accession>A0A5C6DNK3</accession>
<reference evidence="2 3" key="1">
    <citation type="submission" date="2019-02" db="EMBL/GenBank/DDBJ databases">
        <title>Deep-cultivation of Planctomycetes and their phenomic and genomic characterization uncovers novel biology.</title>
        <authorList>
            <person name="Wiegand S."/>
            <person name="Jogler M."/>
            <person name="Boedeker C."/>
            <person name="Pinto D."/>
            <person name="Vollmers J."/>
            <person name="Rivas-Marin E."/>
            <person name="Kohn T."/>
            <person name="Peeters S.H."/>
            <person name="Heuer A."/>
            <person name="Rast P."/>
            <person name="Oberbeckmann S."/>
            <person name="Bunk B."/>
            <person name="Jeske O."/>
            <person name="Meyerdierks A."/>
            <person name="Storesund J.E."/>
            <person name="Kallscheuer N."/>
            <person name="Luecker S."/>
            <person name="Lage O.M."/>
            <person name="Pohl T."/>
            <person name="Merkel B.J."/>
            <person name="Hornburger P."/>
            <person name="Mueller R.-W."/>
            <person name="Bruemmer F."/>
            <person name="Labrenz M."/>
            <person name="Spormann A.M."/>
            <person name="Op Den Camp H."/>
            <person name="Overmann J."/>
            <person name="Amann R."/>
            <person name="Jetten M.S.M."/>
            <person name="Mascher T."/>
            <person name="Medema M.H."/>
            <person name="Devos D.P."/>
            <person name="Kaster A.-K."/>
            <person name="Ovreas L."/>
            <person name="Rohde M."/>
            <person name="Galperin M.Y."/>
            <person name="Jogler C."/>
        </authorList>
    </citation>
    <scope>NUCLEOTIDE SEQUENCE [LARGE SCALE GENOMIC DNA]</scope>
    <source>
        <strain evidence="2 3">Poly41</strain>
    </source>
</reference>
<evidence type="ECO:0000313" key="2">
    <source>
        <dbReference type="EMBL" id="TWU37241.1"/>
    </source>
</evidence>
<keyword evidence="1" id="KW-1133">Transmembrane helix</keyword>
<dbReference type="InterPro" id="IPR051532">
    <property type="entry name" value="Ester_Hydrolysis_Enzymes"/>
</dbReference>
<comment type="caution">
    <text evidence="2">The sequence shown here is derived from an EMBL/GenBank/DDBJ whole genome shotgun (WGS) entry which is preliminary data.</text>
</comment>
<evidence type="ECO:0000256" key="1">
    <source>
        <dbReference type="SAM" id="Phobius"/>
    </source>
</evidence>